<dbReference type="CDD" id="cd09731">
    <property type="entry name" value="Cse2_I-E"/>
    <property type="match status" value="1"/>
</dbReference>
<dbReference type="InterPro" id="IPR013382">
    <property type="entry name" value="CRISPR-assoc_prot_Cse2"/>
</dbReference>
<protein>
    <submittedName>
        <fullName evidence="1">Crispr-associated protein, cse2 family</fullName>
    </submittedName>
</protein>
<dbReference type="Gene3D" id="1.10.520.40">
    <property type="entry name" value="CRISPR-associated protein Cse2"/>
    <property type="match status" value="1"/>
</dbReference>
<proteinExistence type="predicted"/>
<comment type="caution">
    <text evidence="1">The sequence shown here is derived from an EMBL/GenBank/DDBJ whole genome shotgun (WGS) entry which is preliminary data.</text>
</comment>
<dbReference type="Pfam" id="PF09485">
    <property type="entry name" value="CRISPR_Cse2"/>
    <property type="match status" value="1"/>
</dbReference>
<dbReference type="InterPro" id="IPR038287">
    <property type="entry name" value="Cse2_sf"/>
</dbReference>
<dbReference type="NCBIfam" id="TIGR02548">
    <property type="entry name" value="casB_cse2"/>
    <property type="match status" value="1"/>
</dbReference>
<gene>
    <name evidence="1" type="ORF">ASZ90_011380</name>
</gene>
<dbReference type="AlphaFoldDB" id="A0A0W8FDF6"/>
<accession>A0A0W8FDF6</accession>
<organism evidence="1">
    <name type="scientific">hydrocarbon metagenome</name>
    <dbReference type="NCBI Taxonomy" id="938273"/>
    <lineage>
        <taxon>unclassified sequences</taxon>
        <taxon>metagenomes</taxon>
        <taxon>ecological metagenomes</taxon>
    </lineage>
</organism>
<sequence>MDVAFVPAFHRLRYGLLNFGYVDAERLALVAGVLAHVRNDDPSLRFAQQMGSPKEGSDHARISGLRFRRLLQIDDRDELLTAMVRVVRLLGGSVDIPSLTKGIYWWSQETKKGWAFDYYEKAQNEA</sequence>
<name>A0A0W8FDF6_9ZZZZ</name>
<evidence type="ECO:0000313" key="1">
    <source>
        <dbReference type="EMBL" id="KUG18908.1"/>
    </source>
</evidence>
<dbReference type="EMBL" id="LNQE01001348">
    <property type="protein sequence ID" value="KUG18908.1"/>
    <property type="molecule type" value="Genomic_DNA"/>
</dbReference>
<reference evidence="1" key="1">
    <citation type="journal article" date="2015" name="Proc. Natl. Acad. Sci. U.S.A.">
        <title>Networks of energetic and metabolic interactions define dynamics in microbial communities.</title>
        <authorList>
            <person name="Embree M."/>
            <person name="Liu J.K."/>
            <person name="Al-Bassam M.M."/>
            <person name="Zengler K."/>
        </authorList>
    </citation>
    <scope>NUCLEOTIDE SEQUENCE</scope>
</reference>